<keyword evidence="2" id="KW-1185">Reference proteome</keyword>
<dbReference type="EMBL" id="PNBA02000008">
    <property type="protein sequence ID" value="KAG6415780.1"/>
    <property type="molecule type" value="Genomic_DNA"/>
</dbReference>
<reference evidence="1" key="2">
    <citation type="submission" date="2020-08" db="EMBL/GenBank/DDBJ databases">
        <title>Plant Genome Project.</title>
        <authorList>
            <person name="Zhang R.-G."/>
        </authorList>
    </citation>
    <scope>NUCLEOTIDE SEQUENCE</scope>
    <source>
        <strain evidence="1">Huo1</strain>
        <tissue evidence="1">Leaf</tissue>
    </source>
</reference>
<comment type="caution">
    <text evidence="1">The sequence shown here is derived from an EMBL/GenBank/DDBJ whole genome shotgun (WGS) entry which is preliminary data.</text>
</comment>
<evidence type="ECO:0000313" key="2">
    <source>
        <dbReference type="Proteomes" id="UP000298416"/>
    </source>
</evidence>
<evidence type="ECO:0000313" key="1">
    <source>
        <dbReference type="EMBL" id="KAG6415780.1"/>
    </source>
</evidence>
<reference evidence="1" key="1">
    <citation type="submission" date="2018-01" db="EMBL/GenBank/DDBJ databases">
        <authorList>
            <person name="Mao J.F."/>
        </authorList>
    </citation>
    <scope>NUCLEOTIDE SEQUENCE</scope>
    <source>
        <strain evidence="1">Huo1</strain>
        <tissue evidence="1">Leaf</tissue>
    </source>
</reference>
<proteinExistence type="predicted"/>
<name>A0A8X8XKY6_SALSN</name>
<organism evidence="1">
    <name type="scientific">Salvia splendens</name>
    <name type="common">Scarlet sage</name>
    <dbReference type="NCBI Taxonomy" id="180675"/>
    <lineage>
        <taxon>Eukaryota</taxon>
        <taxon>Viridiplantae</taxon>
        <taxon>Streptophyta</taxon>
        <taxon>Embryophyta</taxon>
        <taxon>Tracheophyta</taxon>
        <taxon>Spermatophyta</taxon>
        <taxon>Magnoliopsida</taxon>
        <taxon>eudicotyledons</taxon>
        <taxon>Gunneridae</taxon>
        <taxon>Pentapetalae</taxon>
        <taxon>asterids</taxon>
        <taxon>lamiids</taxon>
        <taxon>Lamiales</taxon>
        <taxon>Lamiaceae</taxon>
        <taxon>Nepetoideae</taxon>
        <taxon>Mentheae</taxon>
        <taxon>Salviinae</taxon>
        <taxon>Salvia</taxon>
        <taxon>Salvia subgen. Calosphace</taxon>
        <taxon>core Calosphace</taxon>
    </lineage>
</organism>
<dbReference type="Proteomes" id="UP000298416">
    <property type="component" value="Unassembled WGS sequence"/>
</dbReference>
<accession>A0A8X8XKY6</accession>
<dbReference type="AlphaFoldDB" id="A0A8X8XKY6"/>
<sequence length="336" mass="37917">MARCRPRHHLCSRSFSAAVKDLALEGTRPTLVMAWIGIDVHAWHKHIAYQVAVYALLMAVIEVELFLSHNRTNYPSPVLNIKSAKHEEFEASGMIQDGGASTNIGFFHEIVQEMDDIVRREVRTVMAITCCAGIRKLGSERLSCCVFSDSIAEALFELMDAANSLITLDKLHSLATEAVFEEDFLSYFGSRILPHKNVDDVEFWICLVQRQLCAAFHREIVASNMRILSNEVGENSLATLALFAYLGRETRLFLSRHGIRVLDKQTRDFARYFLCFWCRWLEDIVSASRVLLQLLGVRCPVHISGILNTIRISTPDGGLFAYIVDDQISDIAHQVA</sequence>
<gene>
    <name evidence="1" type="ORF">SASPL_123198</name>
</gene>
<protein>
    <submittedName>
        <fullName evidence="1">Uncharacterized protein</fullName>
    </submittedName>
</protein>